<dbReference type="OrthoDB" id="3265734at2759"/>
<feature type="transmembrane region" description="Helical" evidence="1">
    <location>
        <begin position="166"/>
        <end position="189"/>
    </location>
</feature>
<evidence type="ECO:0000313" key="3">
    <source>
        <dbReference type="Proteomes" id="UP000305948"/>
    </source>
</evidence>
<evidence type="ECO:0000313" key="2">
    <source>
        <dbReference type="EMBL" id="TFK45747.1"/>
    </source>
</evidence>
<name>A0A5C3MLI8_9AGAM</name>
<evidence type="ECO:0000256" key="1">
    <source>
        <dbReference type="SAM" id="Phobius"/>
    </source>
</evidence>
<reference evidence="2 3" key="1">
    <citation type="journal article" date="2019" name="Nat. Ecol. Evol.">
        <title>Megaphylogeny resolves global patterns of mushroom evolution.</title>
        <authorList>
            <person name="Varga T."/>
            <person name="Krizsan K."/>
            <person name="Foldi C."/>
            <person name="Dima B."/>
            <person name="Sanchez-Garcia M."/>
            <person name="Sanchez-Ramirez S."/>
            <person name="Szollosi G.J."/>
            <person name="Szarkandi J.G."/>
            <person name="Papp V."/>
            <person name="Albert L."/>
            <person name="Andreopoulos W."/>
            <person name="Angelini C."/>
            <person name="Antonin V."/>
            <person name="Barry K.W."/>
            <person name="Bougher N.L."/>
            <person name="Buchanan P."/>
            <person name="Buyck B."/>
            <person name="Bense V."/>
            <person name="Catcheside P."/>
            <person name="Chovatia M."/>
            <person name="Cooper J."/>
            <person name="Damon W."/>
            <person name="Desjardin D."/>
            <person name="Finy P."/>
            <person name="Geml J."/>
            <person name="Haridas S."/>
            <person name="Hughes K."/>
            <person name="Justo A."/>
            <person name="Karasinski D."/>
            <person name="Kautmanova I."/>
            <person name="Kiss B."/>
            <person name="Kocsube S."/>
            <person name="Kotiranta H."/>
            <person name="LaButti K.M."/>
            <person name="Lechner B.E."/>
            <person name="Liimatainen K."/>
            <person name="Lipzen A."/>
            <person name="Lukacs Z."/>
            <person name="Mihaltcheva S."/>
            <person name="Morgado L.N."/>
            <person name="Niskanen T."/>
            <person name="Noordeloos M.E."/>
            <person name="Ohm R.A."/>
            <person name="Ortiz-Santana B."/>
            <person name="Ovrebo C."/>
            <person name="Racz N."/>
            <person name="Riley R."/>
            <person name="Savchenko A."/>
            <person name="Shiryaev A."/>
            <person name="Soop K."/>
            <person name="Spirin V."/>
            <person name="Szebenyi C."/>
            <person name="Tomsovsky M."/>
            <person name="Tulloss R.E."/>
            <person name="Uehling J."/>
            <person name="Grigoriev I.V."/>
            <person name="Vagvolgyi C."/>
            <person name="Papp T."/>
            <person name="Martin F.M."/>
            <person name="Miettinen O."/>
            <person name="Hibbett D.S."/>
            <person name="Nagy L.G."/>
        </authorList>
    </citation>
    <scope>NUCLEOTIDE SEQUENCE [LARGE SCALE GENOMIC DNA]</scope>
    <source>
        <strain evidence="2 3">OMC1185</strain>
    </source>
</reference>
<dbReference type="AlphaFoldDB" id="A0A5C3MLI8"/>
<accession>A0A5C3MLI8</accession>
<evidence type="ECO:0008006" key="4">
    <source>
        <dbReference type="Google" id="ProtNLM"/>
    </source>
</evidence>
<dbReference type="Gene3D" id="2.60.120.260">
    <property type="entry name" value="Galactose-binding domain-like"/>
    <property type="match status" value="1"/>
</dbReference>
<keyword evidence="1" id="KW-1133">Transmembrane helix</keyword>
<dbReference type="STRING" id="5364.A0A5C3MLI8"/>
<gene>
    <name evidence="2" type="ORF">OE88DRAFT_1740015</name>
</gene>
<keyword evidence="1" id="KW-0812">Transmembrane</keyword>
<dbReference type="Proteomes" id="UP000305948">
    <property type="component" value="Unassembled WGS sequence"/>
</dbReference>
<dbReference type="EMBL" id="ML213537">
    <property type="protein sequence ID" value="TFK45747.1"/>
    <property type="molecule type" value="Genomic_DNA"/>
</dbReference>
<keyword evidence="1" id="KW-0472">Membrane</keyword>
<sequence length="207" mass="22319">MNQITVDDTNTSAIHYYGSWIQEGQDGEYNSTTHASGGPGVQMMFQFTGTFVEVYGTIGVQGINTSFVLDDGSQTGYTSTYYVVGSISRVMMQVSYYQSPSLPNIGHSLLMTVNDPSATTVFLDYIRYNTTYADTSSMTSSASASVITVTATAPVPSSANSSRTGFIVGIAVAVTVPLAIAALIVWFFMRRFRRPKHPISVFSGTIC</sequence>
<protein>
    <recommendedName>
        <fullName evidence="4">Mid2 domain-containing protein</fullName>
    </recommendedName>
</protein>
<proteinExistence type="predicted"/>
<organism evidence="2 3">
    <name type="scientific">Heliocybe sulcata</name>
    <dbReference type="NCBI Taxonomy" id="5364"/>
    <lineage>
        <taxon>Eukaryota</taxon>
        <taxon>Fungi</taxon>
        <taxon>Dikarya</taxon>
        <taxon>Basidiomycota</taxon>
        <taxon>Agaricomycotina</taxon>
        <taxon>Agaricomycetes</taxon>
        <taxon>Gloeophyllales</taxon>
        <taxon>Gloeophyllaceae</taxon>
        <taxon>Heliocybe</taxon>
    </lineage>
</organism>
<keyword evidence="3" id="KW-1185">Reference proteome</keyword>